<dbReference type="Gene3D" id="3.40.50.720">
    <property type="entry name" value="NAD(P)-binding Rossmann-like Domain"/>
    <property type="match status" value="1"/>
</dbReference>
<dbReference type="InterPro" id="IPR051450">
    <property type="entry name" value="Gfo/Idh/MocA_Oxidoreductases"/>
</dbReference>
<feature type="domain" description="Gfo/Idh/MocA-like oxidoreductase N-terminal" evidence="2">
    <location>
        <begin position="26"/>
        <end position="134"/>
    </location>
</feature>
<dbReference type="SUPFAM" id="SSF51735">
    <property type="entry name" value="NAD(P)-binding Rossmann-fold domains"/>
    <property type="match status" value="1"/>
</dbReference>
<dbReference type="RefSeq" id="WP_249477900.1">
    <property type="nucleotide sequence ID" value="NZ_CP097218.1"/>
</dbReference>
<dbReference type="PANTHER" id="PTHR43377:SF2">
    <property type="entry name" value="BINDING ROSSMANN FOLD OXIDOREDUCTASE, PUTATIVE (AFU_ORTHOLOGUE AFUA_4G00560)-RELATED"/>
    <property type="match status" value="1"/>
</dbReference>
<evidence type="ECO:0000259" key="2">
    <source>
        <dbReference type="Pfam" id="PF01408"/>
    </source>
</evidence>
<dbReference type="InterPro" id="IPR000683">
    <property type="entry name" value="Gfo/Idh/MocA-like_OxRdtase_N"/>
</dbReference>
<protein>
    <submittedName>
        <fullName evidence="3">Gfo/Idh/MocA family oxidoreductase</fullName>
    </submittedName>
</protein>
<feature type="region of interest" description="Disordered" evidence="1">
    <location>
        <begin position="191"/>
        <end position="220"/>
    </location>
</feature>
<keyword evidence="4" id="KW-1185">Reference proteome</keyword>
<proteinExistence type="predicted"/>
<name>A0ABY4N2L9_9MICO</name>
<dbReference type="InterPro" id="IPR036291">
    <property type="entry name" value="NAD(P)-bd_dom_sf"/>
</dbReference>
<reference evidence="3" key="1">
    <citation type="submission" date="2022-05" db="EMBL/GenBank/DDBJ databases">
        <title>Genomic analysis of Brachybacterium sp. CBA3104.</title>
        <authorList>
            <person name="Roh S.W."/>
            <person name="Kim Y.B."/>
            <person name="Kim Y."/>
        </authorList>
    </citation>
    <scope>NUCLEOTIDE SEQUENCE</scope>
    <source>
        <strain evidence="3">CBA3104</strain>
    </source>
</reference>
<evidence type="ECO:0000313" key="4">
    <source>
        <dbReference type="Proteomes" id="UP001055868"/>
    </source>
</evidence>
<dbReference type="Proteomes" id="UP001055868">
    <property type="component" value="Chromosome"/>
</dbReference>
<dbReference type="PANTHER" id="PTHR43377">
    <property type="entry name" value="BILIVERDIN REDUCTASE A"/>
    <property type="match status" value="1"/>
</dbReference>
<accession>A0ABY4N2L9</accession>
<dbReference type="EMBL" id="CP097218">
    <property type="protein sequence ID" value="UQN28783.1"/>
    <property type="molecule type" value="Genomic_DNA"/>
</dbReference>
<evidence type="ECO:0000313" key="3">
    <source>
        <dbReference type="EMBL" id="UQN28783.1"/>
    </source>
</evidence>
<evidence type="ECO:0000256" key="1">
    <source>
        <dbReference type="SAM" id="MobiDB-lite"/>
    </source>
</evidence>
<gene>
    <name evidence="3" type="ORF">M4486_14290</name>
</gene>
<dbReference type="Pfam" id="PF01408">
    <property type="entry name" value="GFO_IDH_MocA"/>
    <property type="match status" value="1"/>
</dbReference>
<organism evidence="3 4">
    <name type="scientific">Brachybacterium kimchii</name>
    <dbReference type="NCBI Taxonomy" id="2942909"/>
    <lineage>
        <taxon>Bacteria</taxon>
        <taxon>Bacillati</taxon>
        <taxon>Actinomycetota</taxon>
        <taxon>Actinomycetes</taxon>
        <taxon>Micrococcales</taxon>
        <taxon>Dermabacteraceae</taxon>
        <taxon>Brachybacterium</taxon>
    </lineage>
</organism>
<sequence>MIEHARAPWVNTSTTTNSAPLPEPTRFALIGAGWRSRIFVDIARARPDLFTLTAVLARRPAAARERLGADVPMVEDLDSLGRSRPDMVVVCLPREVMPRWIEALVDRGLVVLCETPPAGDLSELRALWSRVGDANAVQVAEQYLRMPENAAALTVSHSGLIGAPTSVHVSSTHDYHAVSMIRGLLGAGRGPATVRSHRRTSPLADPLDPDGWTGDIEPRPRTTTLATIDFDDAGVGLYDFTENQWWNPLRQDHLTVRGTRGEIRDGSVVRMLDATTPVTAELRRRRTGEGMNLEGSDTATISLGDRVLYRNPFEGGRFNDDEIAVATIMAETGEWARDRPARDAAAEGPYPLADACHDHAIACAFADATDEPTRVAGEPWMSGRH</sequence>